<dbReference type="KEGG" id="osu:NT6N_28370"/>
<organism evidence="2">
    <name type="scientific">Oceaniferula spumae</name>
    <dbReference type="NCBI Taxonomy" id="2979115"/>
    <lineage>
        <taxon>Bacteria</taxon>
        <taxon>Pseudomonadati</taxon>
        <taxon>Verrucomicrobiota</taxon>
        <taxon>Verrucomicrobiia</taxon>
        <taxon>Verrucomicrobiales</taxon>
        <taxon>Verrucomicrobiaceae</taxon>
        <taxon>Oceaniferula</taxon>
    </lineage>
</organism>
<sequence length="268" mass="30338">MKVIMNQQPSFSRRSFLKSASLAATATVLPWGEAAAETGGKSKKKGYCGGNGTGHKQIKPAWFYTWSRSGKGGIDGIEFVPMVKGRINLGQKTFDAIRAQKNITHLLGYNEPERKKQGNLSVEEGLKHWPKLEKLARDKNLRLGSPAVSNDQGGNQWLDEFMKGVKRNKLKVDFLALHWYSGTDIRQFDNWLDDMYKKYRLPLWLTEFNGWSGTHEEMAEFAIKAFKILEKHRRVERYAYFNKPKGKPGSIWKADGSLSEIGLALAAL</sequence>
<dbReference type="EMBL" id="AP026866">
    <property type="protein sequence ID" value="BDS07797.1"/>
    <property type="molecule type" value="Genomic_DNA"/>
</dbReference>
<protein>
    <submittedName>
        <fullName evidence="2">RNA polymerase</fullName>
    </submittedName>
</protein>
<proteinExistence type="predicted"/>
<name>A0AAT9FP99_9BACT</name>
<dbReference type="GO" id="GO:0071966">
    <property type="term" value="P:fungal-type cell wall polysaccharide metabolic process"/>
    <property type="evidence" value="ECO:0007669"/>
    <property type="project" value="TreeGrafter"/>
</dbReference>
<accession>A0AAT9FP99</accession>
<reference evidence="2" key="1">
    <citation type="submission" date="2024-07" db="EMBL/GenBank/DDBJ databases">
        <title>Complete genome sequence of Verrucomicrobiaceae bacterium NT6N.</title>
        <authorList>
            <person name="Huang C."/>
            <person name="Takami H."/>
            <person name="Hamasaki K."/>
        </authorList>
    </citation>
    <scope>NUCLEOTIDE SEQUENCE</scope>
    <source>
        <strain evidence="2">NT6N</strain>
    </source>
</reference>
<dbReference type="Pfam" id="PF11790">
    <property type="entry name" value="Glyco_hydro_cc"/>
    <property type="match status" value="1"/>
</dbReference>
<dbReference type="InterPro" id="IPR006311">
    <property type="entry name" value="TAT_signal"/>
</dbReference>
<dbReference type="InterPro" id="IPR024655">
    <property type="entry name" value="Asl1_glyco_hydro_catalytic"/>
</dbReference>
<dbReference type="InterPro" id="IPR017853">
    <property type="entry name" value="GH"/>
</dbReference>
<feature type="domain" description="Asl1-like glycosyl hydrolase catalytic" evidence="1">
    <location>
        <begin position="57"/>
        <end position="262"/>
    </location>
</feature>
<dbReference type="PANTHER" id="PTHR34154:SF3">
    <property type="entry name" value="ALKALI-SENSITIVE LINKAGE PROTEIN 1"/>
    <property type="match status" value="1"/>
</dbReference>
<dbReference type="InterPro" id="IPR053183">
    <property type="entry name" value="ASL1"/>
</dbReference>
<dbReference type="AlphaFoldDB" id="A0AAT9FP99"/>
<dbReference type="Gene3D" id="3.20.20.80">
    <property type="entry name" value="Glycosidases"/>
    <property type="match status" value="1"/>
</dbReference>
<dbReference type="PANTHER" id="PTHR34154">
    <property type="entry name" value="ALKALI-SENSITIVE LINKAGE PROTEIN 1"/>
    <property type="match status" value="1"/>
</dbReference>
<gene>
    <name evidence="2" type="ORF">NT6N_28370</name>
</gene>
<evidence type="ECO:0000259" key="1">
    <source>
        <dbReference type="Pfam" id="PF11790"/>
    </source>
</evidence>
<dbReference type="SUPFAM" id="SSF51445">
    <property type="entry name" value="(Trans)glycosidases"/>
    <property type="match status" value="1"/>
</dbReference>
<evidence type="ECO:0000313" key="2">
    <source>
        <dbReference type="EMBL" id="BDS07797.1"/>
    </source>
</evidence>
<dbReference type="PROSITE" id="PS51318">
    <property type="entry name" value="TAT"/>
    <property type="match status" value="1"/>
</dbReference>